<comment type="caution">
    <text evidence="2">The sequence shown here is derived from an EMBL/GenBank/DDBJ whole genome shotgun (WGS) entry which is preliminary data.</text>
</comment>
<dbReference type="GeneID" id="43601757"/>
<reference evidence="2 3" key="1">
    <citation type="journal article" date="2018" name="IMA Fungus">
        <title>IMA Genome-F 9: Draft genome sequence of Annulohypoxylon stygium, Aspergillus mulundensis, Berkeleyomyces basicola (syn. Thielaviopsis basicola), Ceratocystis smalleyi, two Cercospora beticola strains, Coleophoma cylindrospora, Fusarium fracticaudum, Phialophora cf. hyalina, and Morchella septimelata.</title>
        <authorList>
            <person name="Wingfield B.D."/>
            <person name="Bills G.F."/>
            <person name="Dong Y."/>
            <person name="Huang W."/>
            <person name="Nel W.J."/>
            <person name="Swalarsk-Parry B.S."/>
            <person name="Vaghefi N."/>
            <person name="Wilken P.M."/>
            <person name="An Z."/>
            <person name="de Beer Z.W."/>
            <person name="De Vos L."/>
            <person name="Chen L."/>
            <person name="Duong T.A."/>
            <person name="Gao Y."/>
            <person name="Hammerbacher A."/>
            <person name="Kikkert J.R."/>
            <person name="Li Y."/>
            <person name="Li H."/>
            <person name="Li K."/>
            <person name="Li Q."/>
            <person name="Liu X."/>
            <person name="Ma X."/>
            <person name="Naidoo K."/>
            <person name="Pethybridge S.J."/>
            <person name="Sun J."/>
            <person name="Steenkamp E.T."/>
            <person name="van der Nest M.A."/>
            <person name="van Wyk S."/>
            <person name="Wingfield M.J."/>
            <person name="Xiong C."/>
            <person name="Yue Q."/>
            <person name="Zhang X."/>
        </authorList>
    </citation>
    <scope>NUCLEOTIDE SEQUENCE [LARGE SCALE GENOMIC DNA]</scope>
    <source>
        <strain evidence="2 3">BP 5553</strain>
    </source>
</reference>
<dbReference type="RefSeq" id="XP_031866174.1">
    <property type="nucleotide sequence ID" value="XM_032017531.1"/>
</dbReference>
<protein>
    <submittedName>
        <fullName evidence="2">Uncharacterized protein</fullName>
    </submittedName>
</protein>
<feature type="compositionally biased region" description="Basic residues" evidence="1">
    <location>
        <begin position="156"/>
        <end position="165"/>
    </location>
</feature>
<keyword evidence="3" id="KW-1185">Reference proteome</keyword>
<evidence type="ECO:0000313" key="2">
    <source>
        <dbReference type="EMBL" id="RDL32452.1"/>
    </source>
</evidence>
<accession>A0A370TDC1</accession>
<feature type="region of interest" description="Disordered" evidence="1">
    <location>
        <begin position="136"/>
        <end position="166"/>
    </location>
</feature>
<dbReference type="OrthoDB" id="3490325at2759"/>
<proteinExistence type="predicted"/>
<dbReference type="EMBL" id="NPIC01000010">
    <property type="protein sequence ID" value="RDL32452.1"/>
    <property type="molecule type" value="Genomic_DNA"/>
</dbReference>
<evidence type="ECO:0000313" key="3">
    <source>
        <dbReference type="Proteomes" id="UP000254866"/>
    </source>
</evidence>
<gene>
    <name evidence="2" type="ORF">BP5553_08908</name>
</gene>
<evidence type="ECO:0000256" key="1">
    <source>
        <dbReference type="SAM" id="MobiDB-lite"/>
    </source>
</evidence>
<sequence>MCQVTPFTLPCCKRVYVEVFKLPSCPDAWPTSKCPPELCLQVHGYEPQNRAFGICWRCKAASLNKTGDERELMRPAIDSADIVVGLEEIDVQERKKAVEDHGKCWFCSAKRGCEDCGAGPVTAGDIKDEEPAAVAAAPATATSNKRVRTESSAQAPRKRARKRAMVGHGRYNEQIARTASASMYPDPLLASQFHGYSYPAAQPPGCDIPFPAMETPHGGYSTFQFGGFTHGNATAYQPTSRPLSNVYQTGPDYHENAFMYQHRPSGGIHLGQHQMSGQVHMSHGQDQGAGVGARSSLNTAIYPQGPEHHSSSGGGIENTAGNLSAMMNYERRFENIDGVLINSTMGVWNTEHHPIGAQASDEVTHGYESPPEEHSTAT</sequence>
<name>A0A370TDC1_9HELO</name>
<dbReference type="Proteomes" id="UP000254866">
    <property type="component" value="Unassembled WGS sequence"/>
</dbReference>
<dbReference type="AlphaFoldDB" id="A0A370TDC1"/>
<organism evidence="2 3">
    <name type="scientific">Venustampulla echinocandica</name>
    <dbReference type="NCBI Taxonomy" id="2656787"/>
    <lineage>
        <taxon>Eukaryota</taxon>
        <taxon>Fungi</taxon>
        <taxon>Dikarya</taxon>
        <taxon>Ascomycota</taxon>
        <taxon>Pezizomycotina</taxon>
        <taxon>Leotiomycetes</taxon>
        <taxon>Helotiales</taxon>
        <taxon>Pleuroascaceae</taxon>
        <taxon>Venustampulla</taxon>
    </lineage>
</organism>